<feature type="domain" description="Aminotransferase class V" evidence="2">
    <location>
        <begin position="71"/>
        <end position="358"/>
    </location>
</feature>
<dbReference type="Pfam" id="PF00266">
    <property type="entry name" value="Aminotran_5"/>
    <property type="match status" value="1"/>
</dbReference>
<name>A0A1S1U6Z4_9BURK</name>
<dbReference type="SUPFAM" id="SSF53383">
    <property type="entry name" value="PLP-dependent transferases"/>
    <property type="match status" value="1"/>
</dbReference>
<dbReference type="Gene3D" id="3.90.1150.10">
    <property type="entry name" value="Aspartate Aminotransferase, domain 1"/>
    <property type="match status" value="1"/>
</dbReference>
<organism evidence="3 4">
    <name type="scientific">Janthinobacterium lividum</name>
    <dbReference type="NCBI Taxonomy" id="29581"/>
    <lineage>
        <taxon>Bacteria</taxon>
        <taxon>Pseudomonadati</taxon>
        <taxon>Pseudomonadota</taxon>
        <taxon>Betaproteobacteria</taxon>
        <taxon>Burkholderiales</taxon>
        <taxon>Oxalobacteraceae</taxon>
        <taxon>Janthinobacterium</taxon>
    </lineage>
</organism>
<gene>
    <name evidence="3" type="ORF">AKG95_15800</name>
</gene>
<keyword evidence="1" id="KW-0663">Pyridoxal phosphate</keyword>
<dbReference type="PANTHER" id="PTHR43092:SF6">
    <property type="entry name" value="BLR1280 PROTEIN"/>
    <property type="match status" value="1"/>
</dbReference>
<sequence length="405" mass="44331">MSFPVLADGATRDEAWWRQVAALYPAPPDAIVNLEHGYFGAMAAPVQVAFEQAVRYTNEQLSPFVRGEFTRTHVDILRQRVAALIHAEPHEILLTRSGTESMQVLITQYHGLAPGDTVLWSNLDYPATRTAMRWLAQRRGVTSTQVTLSLPISDDEIIARYAQAMRQAVRPKLLLLSQVTPANGHQLPLRALIALAREHGIDVVLDSAHALGQVALDVRAMDVDFAGFNLHKWLGAPPGLGFVYIRAAQLHKIEPHFGDDDYPLDDIRCRLHMGMPPIGAILAAPAALDFHERLGGTPAKMARLAWLRDYWVSRAAQLPGVRLLSPLDALRGTALVAFAVDGMDARALQQALLQRFGVFTVQRNIGDMDVVRATVAITTQTSELDQLVAALTVLSGEVSSSVTNA</sequence>
<dbReference type="Gene3D" id="3.40.640.10">
    <property type="entry name" value="Type I PLP-dependent aspartate aminotransferase-like (Major domain)"/>
    <property type="match status" value="1"/>
</dbReference>
<proteinExistence type="predicted"/>
<dbReference type="PANTHER" id="PTHR43092">
    <property type="entry name" value="L-CYSTEINE DESULFHYDRASE"/>
    <property type="match status" value="1"/>
</dbReference>
<dbReference type="AlphaFoldDB" id="A0A1S1U6Z4"/>
<dbReference type="InterPro" id="IPR015421">
    <property type="entry name" value="PyrdxlP-dep_Trfase_major"/>
</dbReference>
<evidence type="ECO:0000259" key="2">
    <source>
        <dbReference type="Pfam" id="PF00266"/>
    </source>
</evidence>
<evidence type="ECO:0000256" key="1">
    <source>
        <dbReference type="ARBA" id="ARBA00022898"/>
    </source>
</evidence>
<dbReference type="InterPro" id="IPR000192">
    <property type="entry name" value="Aminotrans_V_dom"/>
</dbReference>
<dbReference type="InterPro" id="IPR015422">
    <property type="entry name" value="PyrdxlP-dep_Trfase_small"/>
</dbReference>
<reference evidence="3 4" key="1">
    <citation type="submission" date="2015-06" db="EMBL/GenBank/DDBJ databases">
        <title>Draft genome sequencing of a biphenyl-degrading bacterium, Janthinobacterium lividum MEG1.</title>
        <authorList>
            <person name="Shimodaira J."/>
            <person name="Hatta T."/>
        </authorList>
    </citation>
    <scope>NUCLEOTIDE SEQUENCE [LARGE SCALE GENOMIC DNA]</scope>
    <source>
        <strain evidence="3 4">MEG1</strain>
    </source>
</reference>
<evidence type="ECO:0000313" key="3">
    <source>
        <dbReference type="EMBL" id="OHV96247.1"/>
    </source>
</evidence>
<evidence type="ECO:0000313" key="4">
    <source>
        <dbReference type="Proteomes" id="UP000179840"/>
    </source>
</evidence>
<accession>A0A1S1U6Z4</accession>
<protein>
    <recommendedName>
        <fullName evidence="2">Aminotransferase class V domain-containing protein</fullName>
    </recommendedName>
</protein>
<dbReference type="RefSeq" id="WP_071077744.1">
    <property type="nucleotide sequence ID" value="NZ_LFKP01000008.1"/>
</dbReference>
<dbReference type="EMBL" id="LFKP01000008">
    <property type="protein sequence ID" value="OHV96247.1"/>
    <property type="molecule type" value="Genomic_DNA"/>
</dbReference>
<dbReference type="InterPro" id="IPR015424">
    <property type="entry name" value="PyrdxlP-dep_Trfase"/>
</dbReference>
<comment type="caution">
    <text evidence="3">The sequence shown here is derived from an EMBL/GenBank/DDBJ whole genome shotgun (WGS) entry which is preliminary data.</text>
</comment>
<dbReference type="Proteomes" id="UP000179840">
    <property type="component" value="Unassembled WGS sequence"/>
</dbReference>